<proteinExistence type="predicted"/>
<accession>A0A6C0CYY8</accession>
<feature type="domain" description="RNase III" evidence="1">
    <location>
        <begin position="33"/>
        <end position="159"/>
    </location>
</feature>
<dbReference type="SUPFAM" id="SSF69065">
    <property type="entry name" value="RNase III domain-like"/>
    <property type="match status" value="1"/>
</dbReference>
<dbReference type="InterPro" id="IPR000999">
    <property type="entry name" value="RNase_III_dom"/>
</dbReference>
<dbReference type="Pfam" id="PF00636">
    <property type="entry name" value="Ribonuclease_3"/>
    <property type="match status" value="1"/>
</dbReference>
<evidence type="ECO:0000313" key="2">
    <source>
        <dbReference type="EMBL" id="QHT09738.1"/>
    </source>
</evidence>
<dbReference type="SMART" id="SM00535">
    <property type="entry name" value="RIBOc"/>
    <property type="match status" value="1"/>
</dbReference>
<dbReference type="PROSITE" id="PS50142">
    <property type="entry name" value="RNASE_3_2"/>
    <property type="match status" value="1"/>
</dbReference>
<dbReference type="InterPro" id="IPR036389">
    <property type="entry name" value="RNase_III_sf"/>
</dbReference>
<dbReference type="GO" id="GO:0006396">
    <property type="term" value="P:RNA processing"/>
    <property type="evidence" value="ECO:0007669"/>
    <property type="project" value="InterPro"/>
</dbReference>
<evidence type="ECO:0000259" key="1">
    <source>
        <dbReference type="PROSITE" id="PS50142"/>
    </source>
</evidence>
<sequence>MNINSYINNLPNNQVEYFGTYTGVRGEEFRQLIISLLKRANIKDKYIDVLTDESGMEKYAQAFTAASADSVNNYEFFEQLGDVTANKFIVWYIYRRFPELMNPEGVEIVARIRINYGARQTFFEIANRLNFWPYISASEEERNTKKKDLLEDSLESFIGVTEFLIDTRIRVGVGYSIAYDILGSVFDGIRISTKWEDLLDEKTRLKEIFDQNKEELGPKNLEYTETKEPGQGTISTVWRKFANGTRVEIGRGYAALKADAQQKAAAQGIETLRKQGFIWQKKKKVPKIVAQIE</sequence>
<dbReference type="AlphaFoldDB" id="A0A6C0CYY8"/>
<name>A0A6C0CYY8_9ZZZZ</name>
<dbReference type="Gene3D" id="1.10.1520.10">
    <property type="entry name" value="Ribonuclease III domain"/>
    <property type="match status" value="1"/>
</dbReference>
<dbReference type="EMBL" id="MN739514">
    <property type="protein sequence ID" value="QHT09738.1"/>
    <property type="molecule type" value="Genomic_DNA"/>
</dbReference>
<protein>
    <recommendedName>
        <fullName evidence="1">RNase III domain-containing protein</fullName>
    </recommendedName>
</protein>
<dbReference type="GO" id="GO:0004525">
    <property type="term" value="F:ribonuclease III activity"/>
    <property type="evidence" value="ECO:0007669"/>
    <property type="project" value="InterPro"/>
</dbReference>
<organism evidence="2">
    <name type="scientific">viral metagenome</name>
    <dbReference type="NCBI Taxonomy" id="1070528"/>
    <lineage>
        <taxon>unclassified sequences</taxon>
        <taxon>metagenomes</taxon>
        <taxon>organismal metagenomes</taxon>
    </lineage>
</organism>
<reference evidence="2" key="1">
    <citation type="journal article" date="2020" name="Nature">
        <title>Giant virus diversity and host interactions through global metagenomics.</title>
        <authorList>
            <person name="Schulz F."/>
            <person name="Roux S."/>
            <person name="Paez-Espino D."/>
            <person name="Jungbluth S."/>
            <person name="Walsh D.A."/>
            <person name="Denef V.J."/>
            <person name="McMahon K.D."/>
            <person name="Konstantinidis K.T."/>
            <person name="Eloe-Fadrosh E.A."/>
            <person name="Kyrpides N.C."/>
            <person name="Woyke T."/>
        </authorList>
    </citation>
    <scope>NUCLEOTIDE SEQUENCE</scope>
    <source>
        <strain evidence="2">GVMAG-M-3300023174-102</strain>
    </source>
</reference>